<dbReference type="InParanoid" id="J5JT56"/>
<keyword evidence="2" id="KW-0812">Transmembrane</keyword>
<feature type="region of interest" description="Disordered" evidence="1">
    <location>
        <begin position="1"/>
        <end position="32"/>
    </location>
</feature>
<dbReference type="RefSeq" id="XP_008598511.1">
    <property type="nucleotide sequence ID" value="XM_008600289.1"/>
</dbReference>
<feature type="compositionally biased region" description="Polar residues" evidence="1">
    <location>
        <begin position="18"/>
        <end position="31"/>
    </location>
</feature>
<accession>J5JT56</accession>
<evidence type="ECO:0000313" key="4">
    <source>
        <dbReference type="Proteomes" id="UP000002762"/>
    </source>
</evidence>
<keyword evidence="4" id="KW-1185">Reference proteome</keyword>
<dbReference type="HOGENOM" id="CLU_1749301_0_0_1"/>
<evidence type="ECO:0000256" key="1">
    <source>
        <dbReference type="SAM" id="MobiDB-lite"/>
    </source>
</evidence>
<proteinExistence type="predicted"/>
<dbReference type="Proteomes" id="UP000002762">
    <property type="component" value="Unassembled WGS sequence"/>
</dbReference>
<feature type="transmembrane region" description="Helical" evidence="2">
    <location>
        <begin position="122"/>
        <end position="140"/>
    </location>
</feature>
<protein>
    <submittedName>
        <fullName evidence="3">MFS monocarboxylate transporter</fullName>
    </submittedName>
</protein>
<gene>
    <name evidence="3" type="ORF">BBA_05192</name>
</gene>
<evidence type="ECO:0000256" key="2">
    <source>
        <dbReference type="SAM" id="Phobius"/>
    </source>
</evidence>
<dbReference type="EMBL" id="JH725162">
    <property type="protein sequence ID" value="EJP65781.1"/>
    <property type="molecule type" value="Genomic_DNA"/>
</dbReference>
<evidence type="ECO:0000313" key="3">
    <source>
        <dbReference type="EMBL" id="EJP65781.1"/>
    </source>
</evidence>
<reference evidence="3 4" key="1">
    <citation type="journal article" date="2012" name="Sci. Rep.">
        <title>Genomic perspectives on the evolution of fungal entomopathogenicity in Beauveria bassiana.</title>
        <authorList>
            <person name="Xiao G."/>
            <person name="Ying S.H."/>
            <person name="Zheng P."/>
            <person name="Wang Z.L."/>
            <person name="Zhang S."/>
            <person name="Xie X.Q."/>
            <person name="Shang Y."/>
            <person name="St Leger R.J."/>
            <person name="Zhao G.P."/>
            <person name="Wang C."/>
            <person name="Feng M.G."/>
        </authorList>
    </citation>
    <scope>NUCLEOTIDE SEQUENCE [LARGE SCALE GENOMIC DNA]</scope>
    <source>
        <strain evidence="3 4">ARSEF 2860</strain>
    </source>
</reference>
<keyword evidence="2" id="KW-1133">Transmembrane helix</keyword>
<keyword evidence="2" id="KW-0472">Membrane</keyword>
<dbReference type="AlphaFoldDB" id="J5JT56"/>
<feature type="compositionally biased region" description="Polar residues" evidence="1">
    <location>
        <begin position="1"/>
        <end position="11"/>
    </location>
</feature>
<dbReference type="GeneID" id="19888204"/>
<name>J5JT56_BEAB2</name>
<sequence length="149" mass="16254">MSGRIASTQSFAPDHISADQNPESAYTSEQGSAVKGELDSLAANPPPTPTTEPIPNGGWKAWLQVFGAHLLFFNSWGIINTFGASQAYYESGLLRSHSGYQISWICTFQGFLLILFNSVAGLYFLPQMVFAGAVAFASIVDMKRRSKPW</sequence>
<organism evidence="3 4">
    <name type="scientific">Beauveria bassiana (strain ARSEF 2860)</name>
    <name type="common">White muscardine disease fungus</name>
    <name type="synonym">Tritirachium shiotae</name>
    <dbReference type="NCBI Taxonomy" id="655819"/>
    <lineage>
        <taxon>Eukaryota</taxon>
        <taxon>Fungi</taxon>
        <taxon>Dikarya</taxon>
        <taxon>Ascomycota</taxon>
        <taxon>Pezizomycotina</taxon>
        <taxon>Sordariomycetes</taxon>
        <taxon>Hypocreomycetidae</taxon>
        <taxon>Hypocreales</taxon>
        <taxon>Cordycipitaceae</taxon>
        <taxon>Beauveria</taxon>
    </lineage>
</organism>